<dbReference type="SUPFAM" id="SSF64438">
    <property type="entry name" value="CNF1/YfiH-like putative cysteine hydrolases"/>
    <property type="match status" value="1"/>
</dbReference>
<dbReference type="NCBIfam" id="NF010014">
    <property type="entry name" value="PRK13489.1"/>
    <property type="match status" value="1"/>
</dbReference>
<dbReference type="GO" id="GO:0050568">
    <property type="term" value="F:protein-glutamine glutaminase activity"/>
    <property type="evidence" value="ECO:0007669"/>
    <property type="project" value="UniProtKB-UniRule"/>
</dbReference>
<dbReference type="GO" id="GO:0006935">
    <property type="term" value="P:chemotaxis"/>
    <property type="evidence" value="ECO:0007669"/>
    <property type="project" value="UniProtKB-UniRule"/>
</dbReference>
<organism evidence="4 5">
    <name type="scientific">Caballeronia arationis</name>
    <dbReference type="NCBI Taxonomy" id="1777142"/>
    <lineage>
        <taxon>Bacteria</taxon>
        <taxon>Pseudomonadati</taxon>
        <taxon>Pseudomonadota</taxon>
        <taxon>Betaproteobacteria</taxon>
        <taxon>Burkholderiales</taxon>
        <taxon>Burkholderiaceae</taxon>
        <taxon>Caballeronia</taxon>
    </lineage>
</organism>
<evidence type="ECO:0000313" key="4">
    <source>
        <dbReference type="EMBL" id="SOE82891.1"/>
    </source>
</evidence>
<comment type="catalytic activity">
    <reaction evidence="3">
        <text>L-glutaminyl-[protein] + H2O = L-glutamyl-[protein] + NH4(+)</text>
        <dbReference type="Rhea" id="RHEA:16441"/>
        <dbReference type="Rhea" id="RHEA-COMP:10207"/>
        <dbReference type="Rhea" id="RHEA-COMP:10208"/>
        <dbReference type="ChEBI" id="CHEBI:15377"/>
        <dbReference type="ChEBI" id="CHEBI:28938"/>
        <dbReference type="ChEBI" id="CHEBI:29973"/>
        <dbReference type="ChEBI" id="CHEBI:30011"/>
        <dbReference type="EC" id="3.5.1.44"/>
    </reaction>
</comment>
<dbReference type="InterPro" id="IPR005659">
    <property type="entry name" value="Chemorcpt_Glu_NH3ase_CheD"/>
</dbReference>
<keyword evidence="1 3" id="KW-0145">Chemotaxis</keyword>
<accession>A0A7Z7IEB3</accession>
<protein>
    <recommendedName>
        <fullName evidence="3">Probable chemoreceptor glutamine deamidase CheD</fullName>
        <ecNumber evidence="3">3.5.1.44</ecNumber>
    </recommendedName>
</protein>
<dbReference type="Gene3D" id="3.30.1330.200">
    <property type="match status" value="1"/>
</dbReference>
<comment type="similarity">
    <text evidence="3">Belongs to the CheD family.</text>
</comment>
<dbReference type="Proteomes" id="UP000219522">
    <property type="component" value="Unassembled WGS sequence"/>
</dbReference>
<dbReference type="InterPro" id="IPR038592">
    <property type="entry name" value="CheD-like_sf"/>
</dbReference>
<evidence type="ECO:0000256" key="2">
    <source>
        <dbReference type="ARBA" id="ARBA00022801"/>
    </source>
</evidence>
<dbReference type="CDD" id="cd16352">
    <property type="entry name" value="CheD"/>
    <property type="match status" value="1"/>
</dbReference>
<dbReference type="InterPro" id="IPR011324">
    <property type="entry name" value="Cytotoxic_necrot_fac-like_cat"/>
</dbReference>
<comment type="caution">
    <text evidence="4">The sequence shown here is derived from an EMBL/GenBank/DDBJ whole genome shotgun (WGS) entry which is preliminary data.</text>
</comment>
<reference evidence="4 5" key="1">
    <citation type="submission" date="2017-09" db="EMBL/GenBank/DDBJ databases">
        <authorList>
            <person name="Varghese N."/>
            <person name="Submissions S."/>
        </authorList>
    </citation>
    <scope>NUCLEOTIDE SEQUENCE [LARGE SCALE GENOMIC DNA]</scope>
    <source>
        <strain evidence="4 5">OK806</strain>
    </source>
</reference>
<dbReference type="RefSeq" id="WP_062634938.1">
    <property type="nucleotide sequence ID" value="NZ_FCOG02000013.1"/>
</dbReference>
<dbReference type="NCBIfam" id="NF010013">
    <property type="entry name" value="PRK13487.1"/>
    <property type="match status" value="1"/>
</dbReference>
<dbReference type="EMBL" id="OCSU01000002">
    <property type="protein sequence ID" value="SOE82891.1"/>
    <property type="molecule type" value="Genomic_DNA"/>
</dbReference>
<dbReference type="AlphaFoldDB" id="A0A7Z7IEB3"/>
<gene>
    <name evidence="3" type="primary">cheD</name>
    <name evidence="4" type="ORF">SAMN05446927_6238</name>
</gene>
<dbReference type="Pfam" id="PF03975">
    <property type="entry name" value="CheD"/>
    <property type="match status" value="1"/>
</dbReference>
<keyword evidence="5" id="KW-1185">Reference proteome</keyword>
<evidence type="ECO:0000313" key="5">
    <source>
        <dbReference type="Proteomes" id="UP000219522"/>
    </source>
</evidence>
<evidence type="ECO:0000256" key="1">
    <source>
        <dbReference type="ARBA" id="ARBA00022500"/>
    </source>
</evidence>
<sequence>MSGLPIASNLYFDNHFQKPGVKLLPNEFYMTSEDMVLVTVLGSCVAACINDRTAGIGGMNHFMLPDDGSDASHASSDSMRYGAYAMEVLINELIKRGGRRERFEAKVFGGGAVLAGMTTINIGDRNSEFVRRYLALEKIRIVAEDLQGAHPRKVAFMPRTGQVMVKKLKTQQETSVVEREQALVRTTPEERAERLARARARVELFNQAGTGGSKARVELFGTSAVSATAARPAAAKPRVELFGAAAATTATRADNGTAKTTAKPRIELFGAAQAPGVNGLARAERGARTAEEA</sequence>
<dbReference type="EC" id="3.5.1.44" evidence="3"/>
<dbReference type="HAMAP" id="MF_01440">
    <property type="entry name" value="CheD"/>
    <property type="match status" value="1"/>
</dbReference>
<keyword evidence="2 3" id="KW-0378">Hydrolase</keyword>
<dbReference type="PANTHER" id="PTHR35147:SF2">
    <property type="entry name" value="CHEMORECEPTOR GLUTAMINE DEAMIDASE CHED-RELATED"/>
    <property type="match status" value="1"/>
</dbReference>
<name>A0A7Z7IEB3_9BURK</name>
<proteinExistence type="inferred from homology"/>
<comment type="function">
    <text evidence="3">Probably deamidates glutamine residues to glutamate on methyl-accepting chemotaxis receptors (MCPs), playing an important role in chemotaxis.</text>
</comment>
<evidence type="ECO:0000256" key="3">
    <source>
        <dbReference type="HAMAP-Rule" id="MF_01440"/>
    </source>
</evidence>
<dbReference type="PANTHER" id="PTHR35147">
    <property type="entry name" value="CHEMORECEPTOR GLUTAMINE DEAMIDASE CHED-RELATED"/>
    <property type="match status" value="1"/>
</dbReference>